<organism evidence="15 16">
    <name type="scientific">Debaryomyces fabryi</name>
    <dbReference type="NCBI Taxonomy" id="58627"/>
    <lineage>
        <taxon>Eukaryota</taxon>
        <taxon>Fungi</taxon>
        <taxon>Dikarya</taxon>
        <taxon>Ascomycota</taxon>
        <taxon>Saccharomycotina</taxon>
        <taxon>Pichiomycetes</taxon>
        <taxon>Debaryomycetaceae</taxon>
        <taxon>Debaryomyces</taxon>
    </lineage>
</organism>
<dbReference type="CDD" id="cd03806">
    <property type="entry name" value="GT4_ALG11-like"/>
    <property type="match status" value="1"/>
</dbReference>
<evidence type="ECO:0000313" key="16">
    <source>
        <dbReference type="Proteomes" id="UP000054251"/>
    </source>
</evidence>
<feature type="domain" description="Glycosyl transferase family 1" evidence="13">
    <location>
        <begin position="352"/>
        <end position="512"/>
    </location>
</feature>
<dbReference type="EC" id="2.4.1.131" evidence="3 12"/>
<evidence type="ECO:0000256" key="7">
    <source>
        <dbReference type="ARBA" id="ARBA00022692"/>
    </source>
</evidence>
<comment type="pathway">
    <text evidence="2 12">Protein modification; protein glycosylation.</text>
</comment>
<evidence type="ECO:0000313" key="15">
    <source>
        <dbReference type="EMBL" id="KSA01505.1"/>
    </source>
</evidence>
<dbReference type="EMBL" id="LMYN01000051">
    <property type="protein sequence ID" value="KSA01505.1"/>
    <property type="molecule type" value="Genomic_DNA"/>
</dbReference>
<dbReference type="Pfam" id="PF15924">
    <property type="entry name" value="ALG11_N"/>
    <property type="match status" value="1"/>
</dbReference>
<comment type="similarity">
    <text evidence="12">Belongs to the glycosyltransferase group 1 family. Glycosyltransferase 4 subfamily.</text>
</comment>
<dbReference type="Proteomes" id="UP000054251">
    <property type="component" value="Unassembled WGS sequence"/>
</dbReference>
<evidence type="ECO:0000256" key="1">
    <source>
        <dbReference type="ARBA" id="ARBA00004389"/>
    </source>
</evidence>
<dbReference type="InterPro" id="IPR001296">
    <property type="entry name" value="Glyco_trans_1"/>
</dbReference>
<evidence type="ECO:0000259" key="13">
    <source>
        <dbReference type="Pfam" id="PF00534"/>
    </source>
</evidence>
<reference evidence="15 16" key="1">
    <citation type="submission" date="2015-11" db="EMBL/GenBank/DDBJ databases">
        <title>The genome of Debaryomyces fabryi.</title>
        <authorList>
            <person name="Tafer H."/>
            <person name="Lopandic K."/>
        </authorList>
    </citation>
    <scope>NUCLEOTIDE SEQUENCE [LARGE SCALE GENOMIC DNA]</scope>
    <source>
        <strain evidence="15 16">CBS 789</strain>
    </source>
</reference>
<dbReference type="InterPro" id="IPR031814">
    <property type="entry name" value="ALG11_N"/>
</dbReference>
<name>A0A0V1PZ35_9ASCO</name>
<comment type="caution">
    <text evidence="15">The sequence shown here is derived from an EMBL/GenBank/DDBJ whole genome shotgun (WGS) entry which is preliminary data.</text>
</comment>
<dbReference type="GO" id="GO:0006487">
    <property type="term" value="P:protein N-linked glycosylation"/>
    <property type="evidence" value="ECO:0007669"/>
    <property type="project" value="TreeGrafter"/>
</dbReference>
<gene>
    <name evidence="15" type="ORF">AC631_02726</name>
</gene>
<feature type="transmembrane region" description="Helical" evidence="12">
    <location>
        <begin position="6"/>
        <end position="30"/>
    </location>
</feature>
<comment type="function">
    <text evidence="12">GDP-Man:Man(3)GlcNAc(2)-PP-Dol alpha-1,2-mannosyltransferase that operates in the biosynthetic pathway of dolichol-linked oligosaccharides, the glycan precursors employed in protein asparagine (N)-glycosylation. The assembly of dolichol-linked oligosaccharides begins on the cytosolic side of the endoplasmic reticulum membrane and finishes in its lumen. The sequential addition of sugars to dolichol pyrophosphate produces dolichol-linked oligosaccharides containing fourteen sugars, including two GlcNAcs, nine mannoses and three glucoses. Once assembled, the oligosaccharide is transferred from the lipid to nascent proteins by oligosaccharyltransferases. Catalyzes, on the cytoplasmic face of the endoplasmic reticulum, the addition of the fourth and fifth mannose residues to the dolichol-linked oligosaccharide chain, to produce Man(5)GlcNAc(2)-PP-dolichol core oligosaccharide.</text>
</comment>
<dbReference type="GO" id="GO:0005789">
    <property type="term" value="C:endoplasmic reticulum membrane"/>
    <property type="evidence" value="ECO:0007669"/>
    <property type="project" value="UniProtKB-SubCell"/>
</dbReference>
<keyword evidence="10 12" id="KW-0472">Membrane</keyword>
<protein>
    <recommendedName>
        <fullName evidence="4 12">GDP-Man:Man(3)GlcNAc(2)-PP-Dol alpha-1,2-mannosyltransferase</fullName>
        <ecNumber evidence="3 12">2.4.1.131</ecNumber>
    </recommendedName>
</protein>
<dbReference type="OrthoDB" id="2276068at2759"/>
<dbReference type="UniPathway" id="UPA00378"/>
<feature type="transmembrane region" description="Helical" evidence="12">
    <location>
        <begin position="196"/>
        <end position="214"/>
    </location>
</feature>
<dbReference type="Gene3D" id="3.40.50.2000">
    <property type="entry name" value="Glycogen Phosphorylase B"/>
    <property type="match status" value="1"/>
</dbReference>
<keyword evidence="9 12" id="KW-1133">Transmembrane helix</keyword>
<keyword evidence="5 12" id="KW-0328">Glycosyltransferase</keyword>
<keyword evidence="6 12" id="KW-0808">Transferase</keyword>
<comment type="catalytic activity">
    <reaction evidence="11 12">
        <text>an alpha-D-Man-(1-&gt;3)-[alpha-D-Man-(1-&gt;6)]-beta-D-Man-(1-&gt;4)-beta-D-GlcNAc-(1-&gt;4)-alpha-D-GlcNAc-diphospho-di-trans,poly-cis-dolichol + 2 GDP-alpha-D-mannose = an alpha-D-Man-(1-&gt;2)-alpha-D-Man-(1-&gt;2)-alpha-D-Man-(1-&gt;3)-[alpha-D-Man-(1-&gt;6)]-beta-D-Man-(1-&gt;4)-beta-D-GlcNAc-(1-&gt;4)-alpha-D-GlcNAc-diphospho-di-trans,poly-cis-dolichol + 2 GDP + 2 H(+)</text>
        <dbReference type="Rhea" id="RHEA:29523"/>
        <dbReference type="Rhea" id="RHEA-COMP:19515"/>
        <dbReference type="Rhea" id="RHEA-COMP:19516"/>
        <dbReference type="ChEBI" id="CHEBI:15378"/>
        <dbReference type="ChEBI" id="CHEBI:57527"/>
        <dbReference type="ChEBI" id="CHEBI:58189"/>
        <dbReference type="ChEBI" id="CHEBI:132511"/>
        <dbReference type="ChEBI" id="CHEBI:132515"/>
        <dbReference type="EC" id="2.4.1.131"/>
    </reaction>
    <physiologicalReaction direction="left-to-right" evidence="11 12">
        <dbReference type="Rhea" id="RHEA:29524"/>
    </physiologicalReaction>
</comment>
<proteinExistence type="inferred from homology"/>
<dbReference type="Pfam" id="PF00534">
    <property type="entry name" value="Glycos_transf_1"/>
    <property type="match status" value="1"/>
</dbReference>
<dbReference type="AlphaFoldDB" id="A0A0V1PZ35"/>
<dbReference type="GeneID" id="26839735"/>
<dbReference type="GO" id="GO:0004377">
    <property type="term" value="F:GDP-Man:Man(3)GlcNAc(2)-PP-Dol alpha-1,2-mannosyltransferase activity"/>
    <property type="evidence" value="ECO:0007669"/>
    <property type="project" value="UniProtKB-UniRule"/>
</dbReference>
<evidence type="ECO:0000256" key="5">
    <source>
        <dbReference type="ARBA" id="ARBA00022676"/>
    </source>
</evidence>
<feature type="transmembrane region" description="Helical" evidence="12">
    <location>
        <begin position="234"/>
        <end position="255"/>
    </location>
</feature>
<evidence type="ECO:0000256" key="6">
    <source>
        <dbReference type="ARBA" id="ARBA00022679"/>
    </source>
</evidence>
<dbReference type="RefSeq" id="XP_015467607.1">
    <property type="nucleotide sequence ID" value="XM_015611556.1"/>
</dbReference>
<evidence type="ECO:0000256" key="3">
    <source>
        <dbReference type="ARBA" id="ARBA00012645"/>
    </source>
</evidence>
<comment type="subcellular location">
    <subcellularLocation>
        <location evidence="1">Endoplasmic reticulum membrane</location>
        <topology evidence="1">Single-pass membrane protein</topology>
    </subcellularLocation>
</comment>
<evidence type="ECO:0000256" key="12">
    <source>
        <dbReference type="RuleBase" id="RU367051"/>
    </source>
</evidence>
<evidence type="ECO:0000259" key="14">
    <source>
        <dbReference type="Pfam" id="PF15924"/>
    </source>
</evidence>
<keyword evidence="7 12" id="KW-0812">Transmembrane</keyword>
<evidence type="ECO:0000256" key="2">
    <source>
        <dbReference type="ARBA" id="ARBA00004922"/>
    </source>
</evidence>
<keyword evidence="16" id="KW-1185">Reference proteome</keyword>
<dbReference type="PANTHER" id="PTHR45919:SF1">
    <property type="entry name" value="GDP-MAN:MAN(3)GLCNAC(2)-PP-DOL ALPHA-1,2-MANNOSYLTRANSFERASE"/>
    <property type="match status" value="1"/>
</dbReference>
<feature type="domain" description="ALG11 mannosyltransferase N-terminal" evidence="14">
    <location>
        <begin position="113"/>
        <end position="324"/>
    </location>
</feature>
<evidence type="ECO:0000256" key="8">
    <source>
        <dbReference type="ARBA" id="ARBA00022824"/>
    </source>
</evidence>
<dbReference type="InterPro" id="IPR038013">
    <property type="entry name" value="ALG11"/>
</dbReference>
<dbReference type="SUPFAM" id="SSF53756">
    <property type="entry name" value="UDP-Glycosyltransferase/glycogen phosphorylase"/>
    <property type="match status" value="1"/>
</dbReference>
<sequence>MSFLVVVGVIGFVAFGILQVVSTVLPRLLLVPSQNWQDKIKKEIEQSMTRYLKVGNKRSSFRRRLVLASKQPSFYNNFVNNKIKFAPVDLRNDDGGFLEEMTKREVRDPRRKIIYGFFHPYANNGGGGERVLWQAVQATLAASDRNIVAIYTTNYESEPSLILDKVETKFQIADLDEDRIVFIYLRKYARMIDGDYWKLFTLIGQLFGSIVLSWEAMFELSPDIWIDTIGLPGSYLLVSLVLKIPIMSYVHYPIIQPEMFNKLKFQGLSQIKVPKVSEIKSDVFAIGKLIYWSGVFYFYKYLGSLVNITLANGSWTFNHISNIWTLNKDQPGYEMDILYPPCGTEMLTKNVETLGQRENKLLFIAQFRPEKRHSLILNQYFKFLANATRLGAPLKSIPTLVFLGSCRTPDDTKTLQDLKQEVEDLKLHDYVEFVVDCSYEDIMVWLSKVKFGLNAMWNEHFGIGVVEYMSRGVIPLCHASAGPLLDIVTNWNNEPTDVSWYNNTGFFFKDKSDPDFDLHLQSGADLEFLQFSDRNNKGSVSTYPTLAKLLDELFMTNPDLVSEDRLQLMRENGVRSVLKKFSNAVFSSRWVEYSNLLSNLERVYREERRTGIEKVY</sequence>
<evidence type="ECO:0000256" key="4">
    <source>
        <dbReference type="ARBA" id="ARBA00022018"/>
    </source>
</evidence>
<evidence type="ECO:0000256" key="10">
    <source>
        <dbReference type="ARBA" id="ARBA00023136"/>
    </source>
</evidence>
<accession>A0A0V1PZ35</accession>
<keyword evidence="8 12" id="KW-0256">Endoplasmic reticulum</keyword>
<dbReference type="PANTHER" id="PTHR45919">
    <property type="entry name" value="GDP-MAN:MAN(3)GLCNAC(2)-PP-DOL ALPHA-1,2-MANNOSYLTRANSFERASE"/>
    <property type="match status" value="1"/>
</dbReference>
<evidence type="ECO:0000256" key="9">
    <source>
        <dbReference type="ARBA" id="ARBA00022989"/>
    </source>
</evidence>
<evidence type="ECO:0000256" key="11">
    <source>
        <dbReference type="ARBA" id="ARBA00045065"/>
    </source>
</evidence>